<evidence type="ECO:0000256" key="1">
    <source>
        <dbReference type="ARBA" id="ARBA00006718"/>
    </source>
</evidence>
<dbReference type="eggNOG" id="COG4841">
    <property type="taxonomic scope" value="Bacteria"/>
</dbReference>
<dbReference type="AlphaFoldDB" id="I8UIZ5"/>
<sequence length="93" mass="10324">MNLTITAQALSWFQQEMDATEGDAFRFFVRLGGCSTAQSGFSLGVTKEAAKEAGLAVDEKGYHFFIEQEDLWYLDGHDLTVDTENGALTYLFS</sequence>
<dbReference type="EMBL" id="AKKV01000020">
    <property type="protein sequence ID" value="EIT86860.1"/>
    <property type="molecule type" value="Genomic_DNA"/>
</dbReference>
<protein>
    <submittedName>
        <fullName evidence="3">Iron-sulfur cluster biosynthesis</fullName>
    </submittedName>
</protein>
<keyword evidence="4" id="KW-1185">Reference proteome</keyword>
<dbReference type="InterPro" id="IPR008326">
    <property type="entry name" value="PdhI-like"/>
</dbReference>
<dbReference type="InterPro" id="IPR035903">
    <property type="entry name" value="HesB-like_dom_sf"/>
</dbReference>
<dbReference type="OrthoDB" id="1645729at2"/>
<comment type="similarity">
    <text evidence="1">Belongs to the HesB/IscA family.</text>
</comment>
<dbReference type="InterPro" id="IPR000361">
    <property type="entry name" value="ATAP_core_dom"/>
</dbReference>
<evidence type="ECO:0000259" key="2">
    <source>
        <dbReference type="Pfam" id="PF01521"/>
    </source>
</evidence>
<dbReference type="STRING" id="1196324.A374_04779"/>
<reference evidence="3 4" key="1">
    <citation type="journal article" date="2012" name="J. Bacteriol.">
        <title>Genome of Bacillus macauensis ZFHKF-1, a Long-Chain-Forming Bacterium.</title>
        <authorList>
            <person name="Cai L."/>
            <person name="Zhang T."/>
        </authorList>
    </citation>
    <scope>NUCLEOTIDE SEQUENCE [LARGE SCALE GENOMIC DNA]</scope>
    <source>
        <strain evidence="3 4">ZFHKF-1</strain>
    </source>
</reference>
<name>I8UIZ5_9BACL</name>
<dbReference type="RefSeq" id="WP_007201055.1">
    <property type="nucleotide sequence ID" value="NZ_AKKV01000020.1"/>
</dbReference>
<organism evidence="3 4">
    <name type="scientific">Fictibacillus macauensis ZFHKF-1</name>
    <dbReference type="NCBI Taxonomy" id="1196324"/>
    <lineage>
        <taxon>Bacteria</taxon>
        <taxon>Bacillati</taxon>
        <taxon>Bacillota</taxon>
        <taxon>Bacilli</taxon>
        <taxon>Bacillales</taxon>
        <taxon>Fictibacillaceae</taxon>
        <taxon>Fictibacillus</taxon>
    </lineage>
</organism>
<dbReference type="Gene3D" id="2.60.300.12">
    <property type="entry name" value="HesB-like domain"/>
    <property type="match status" value="1"/>
</dbReference>
<dbReference type="SUPFAM" id="SSF89360">
    <property type="entry name" value="HesB-like domain"/>
    <property type="match status" value="1"/>
</dbReference>
<proteinExistence type="inferred from homology"/>
<evidence type="ECO:0000313" key="3">
    <source>
        <dbReference type="EMBL" id="EIT86860.1"/>
    </source>
</evidence>
<gene>
    <name evidence="3" type="ORF">A374_04779</name>
</gene>
<evidence type="ECO:0000313" key="4">
    <source>
        <dbReference type="Proteomes" id="UP000004080"/>
    </source>
</evidence>
<accession>I8UIZ5</accession>
<dbReference type="PATRIC" id="fig|1196324.3.peg.971"/>
<dbReference type="Proteomes" id="UP000004080">
    <property type="component" value="Unassembled WGS sequence"/>
</dbReference>
<dbReference type="PIRSF" id="PIRSF034852">
    <property type="entry name" value="UCP034852"/>
    <property type="match status" value="1"/>
</dbReference>
<feature type="domain" description="Core" evidence="2">
    <location>
        <begin position="1"/>
        <end position="88"/>
    </location>
</feature>
<dbReference type="Pfam" id="PF01521">
    <property type="entry name" value="Fe-S_biosyn"/>
    <property type="match status" value="1"/>
</dbReference>
<comment type="caution">
    <text evidence="3">The sequence shown here is derived from an EMBL/GenBank/DDBJ whole genome shotgun (WGS) entry which is preliminary data.</text>
</comment>